<feature type="domain" description="Parvovirus non-structural protein 1 helicase" evidence="1">
    <location>
        <begin position="7"/>
        <end position="86"/>
    </location>
</feature>
<dbReference type="Gene3D" id="3.40.50.300">
    <property type="entry name" value="P-loop containing nucleotide triphosphate hydrolases"/>
    <property type="match status" value="1"/>
</dbReference>
<accession>A0A812BC09</accession>
<keyword evidence="3" id="KW-1185">Reference proteome</keyword>
<dbReference type="EMBL" id="CAHIKZ030000499">
    <property type="protein sequence ID" value="CAE1177333.1"/>
    <property type="molecule type" value="Genomic_DNA"/>
</dbReference>
<evidence type="ECO:0000259" key="1">
    <source>
        <dbReference type="Pfam" id="PF01057"/>
    </source>
</evidence>
<reference evidence="2" key="1">
    <citation type="submission" date="2021-01" db="EMBL/GenBank/DDBJ databases">
        <authorList>
            <person name="Li R."/>
            <person name="Bekaert M."/>
        </authorList>
    </citation>
    <scope>NUCLEOTIDE SEQUENCE</scope>
    <source>
        <strain evidence="2">Farmed</strain>
    </source>
</reference>
<dbReference type="AlphaFoldDB" id="A0A812BC09"/>
<dbReference type="Pfam" id="PF01057">
    <property type="entry name" value="Parvo_NS1"/>
    <property type="match status" value="1"/>
</dbReference>
<dbReference type="InterPro" id="IPR027417">
    <property type="entry name" value="P-loop_NTPase"/>
</dbReference>
<organism evidence="2 3">
    <name type="scientific">Acanthosepion pharaonis</name>
    <name type="common">Pharaoh cuttlefish</name>
    <name type="synonym">Sepia pharaonis</name>
    <dbReference type="NCBI Taxonomy" id="158019"/>
    <lineage>
        <taxon>Eukaryota</taxon>
        <taxon>Metazoa</taxon>
        <taxon>Spiralia</taxon>
        <taxon>Lophotrochozoa</taxon>
        <taxon>Mollusca</taxon>
        <taxon>Cephalopoda</taxon>
        <taxon>Coleoidea</taxon>
        <taxon>Decapodiformes</taxon>
        <taxon>Sepiida</taxon>
        <taxon>Sepiina</taxon>
        <taxon>Sepiidae</taxon>
        <taxon>Acanthosepion</taxon>
    </lineage>
</organism>
<protein>
    <recommendedName>
        <fullName evidence="1">Parvovirus non-structural protein 1 helicase domain-containing protein</fullName>
    </recommendedName>
</protein>
<dbReference type="InterPro" id="IPR001257">
    <property type="entry name" value="Parvovirus_NS1_helicase"/>
</dbReference>
<dbReference type="Proteomes" id="UP000597762">
    <property type="component" value="Unassembled WGS sequence"/>
</dbReference>
<sequence>MHYQASDNFTFGSCINKTLIYTDKMWFTPQNVEEGKCILEGTETFINIKHQNERLLKRAPSLSTSNDDPWRHVRGEPHVLQNRMYTYYTRRPMKKLIEWGAIELNPTMWLTIWRDHIKNYVENKIDTEYINEHNQPQTSSKYVFLQSGYFSLEKKRKHSKARRNLSKLLEASDELIEGDFVVVSVNGKKTTRRYIARVDVIDGDELKGVFLKRIQGQKPMDGRQAFIIDHDDEASFDRQDIVKKLPAPNNLLGSERKSNQWVFLCDLEKFNLS</sequence>
<gene>
    <name evidence="2" type="ORF">SPHA_14576</name>
</gene>
<name>A0A812BC09_ACAPH</name>
<proteinExistence type="predicted"/>
<dbReference type="GO" id="GO:0019079">
    <property type="term" value="P:viral genome replication"/>
    <property type="evidence" value="ECO:0007669"/>
    <property type="project" value="InterPro"/>
</dbReference>
<dbReference type="OrthoDB" id="10072016at2759"/>
<comment type="caution">
    <text evidence="2">The sequence shown here is derived from an EMBL/GenBank/DDBJ whole genome shotgun (WGS) entry which is preliminary data.</text>
</comment>
<dbReference type="SUPFAM" id="SSF52540">
    <property type="entry name" value="P-loop containing nucleoside triphosphate hydrolases"/>
    <property type="match status" value="1"/>
</dbReference>
<evidence type="ECO:0000313" key="2">
    <source>
        <dbReference type="EMBL" id="CAE1177333.1"/>
    </source>
</evidence>
<evidence type="ECO:0000313" key="3">
    <source>
        <dbReference type="Proteomes" id="UP000597762"/>
    </source>
</evidence>